<evidence type="ECO:0000256" key="2">
    <source>
        <dbReference type="SAM" id="MobiDB-lite"/>
    </source>
</evidence>
<keyword evidence="1" id="KW-0175">Coiled coil</keyword>
<proteinExistence type="predicted"/>
<sequence>MPSRLLQQPRDYEQELSALRKIFRTFLRPHVGHLGVDDFSDTDVVGHTLQLLTHDASDSMHFAPPSSVMEYATTPQPAKSELSLAMETYHQAMTYIAGVLGLPTLALDVPDLSALNHSQEAVVFYLLVYLICMQCGSTRAEFIDLMDGMAPGEQDILMNCANRLNSSSAFVSSSTALAGSMTVTDQQQSRLLSNIGRPTTTNFSASDTDYTIVCPEHRTTWLVANADQGNLEEDVRAQLRRCEDNVTDLETTIENLLAEKNSLSGELTEARKQSKADRAALAEAERRVHALLGRRVAEQTFEANYEKFASTIKKYLELKEKKADVDANAKFLSSRCVLLEEKVAEQAKTIETLGTLRKSQDARIHDLLYAKGDLAESLTQLCQRLAEADAYIAELEGDLRACRDMQDAETSHTRTDGSYPSSPLRGNLQDTLDLFFPSDGYGCSRPGSPGASARLTPSAEESDDGVGSARPPWHDFALFLRGTGFTPLNYMAVASRYRRD</sequence>
<evidence type="ECO:0000256" key="1">
    <source>
        <dbReference type="SAM" id="Coils"/>
    </source>
</evidence>
<protein>
    <submittedName>
        <fullName evidence="3">Uncharacterized protein</fullName>
    </submittedName>
</protein>
<name>A0A0D7ARS0_9AGAR</name>
<gene>
    <name evidence="3" type="ORF">CYLTODRAFT_481795</name>
</gene>
<evidence type="ECO:0000313" key="3">
    <source>
        <dbReference type="EMBL" id="KIY60912.1"/>
    </source>
</evidence>
<evidence type="ECO:0000313" key="4">
    <source>
        <dbReference type="Proteomes" id="UP000054007"/>
    </source>
</evidence>
<keyword evidence="4" id="KW-1185">Reference proteome</keyword>
<dbReference type="Proteomes" id="UP000054007">
    <property type="component" value="Unassembled WGS sequence"/>
</dbReference>
<feature type="region of interest" description="Disordered" evidence="2">
    <location>
        <begin position="445"/>
        <end position="468"/>
    </location>
</feature>
<accession>A0A0D7ARS0</accession>
<dbReference type="EMBL" id="KN881159">
    <property type="protein sequence ID" value="KIY60912.1"/>
    <property type="molecule type" value="Genomic_DNA"/>
</dbReference>
<organism evidence="3 4">
    <name type="scientific">Cylindrobasidium torrendii FP15055 ss-10</name>
    <dbReference type="NCBI Taxonomy" id="1314674"/>
    <lineage>
        <taxon>Eukaryota</taxon>
        <taxon>Fungi</taxon>
        <taxon>Dikarya</taxon>
        <taxon>Basidiomycota</taxon>
        <taxon>Agaricomycotina</taxon>
        <taxon>Agaricomycetes</taxon>
        <taxon>Agaricomycetidae</taxon>
        <taxon>Agaricales</taxon>
        <taxon>Marasmiineae</taxon>
        <taxon>Physalacriaceae</taxon>
        <taxon>Cylindrobasidium</taxon>
    </lineage>
</organism>
<feature type="coiled-coil region" evidence="1">
    <location>
        <begin position="232"/>
        <end position="287"/>
    </location>
</feature>
<dbReference type="AlphaFoldDB" id="A0A0D7ARS0"/>
<reference evidence="3 4" key="1">
    <citation type="journal article" date="2015" name="Fungal Genet. Biol.">
        <title>Evolution of novel wood decay mechanisms in Agaricales revealed by the genome sequences of Fistulina hepatica and Cylindrobasidium torrendii.</title>
        <authorList>
            <person name="Floudas D."/>
            <person name="Held B.W."/>
            <person name="Riley R."/>
            <person name="Nagy L.G."/>
            <person name="Koehler G."/>
            <person name="Ransdell A.S."/>
            <person name="Younus H."/>
            <person name="Chow J."/>
            <person name="Chiniquy J."/>
            <person name="Lipzen A."/>
            <person name="Tritt A."/>
            <person name="Sun H."/>
            <person name="Haridas S."/>
            <person name="LaButti K."/>
            <person name="Ohm R.A."/>
            <person name="Kues U."/>
            <person name="Blanchette R.A."/>
            <person name="Grigoriev I.V."/>
            <person name="Minto R.E."/>
            <person name="Hibbett D.S."/>
        </authorList>
    </citation>
    <scope>NUCLEOTIDE SEQUENCE [LARGE SCALE GENOMIC DNA]</scope>
    <source>
        <strain evidence="3 4">FP15055 ss-10</strain>
    </source>
</reference>